<dbReference type="OrthoDB" id="9803030at2"/>
<accession>A0A1I1K9J3</accession>
<keyword evidence="3" id="KW-0238">DNA-binding</keyword>
<dbReference type="Proteomes" id="UP000231644">
    <property type="component" value="Unassembled WGS sequence"/>
</dbReference>
<dbReference type="InterPro" id="IPR036388">
    <property type="entry name" value="WH-like_DNA-bd_sf"/>
</dbReference>
<dbReference type="GO" id="GO:0003700">
    <property type="term" value="F:DNA-binding transcription factor activity"/>
    <property type="evidence" value="ECO:0007669"/>
    <property type="project" value="InterPro"/>
</dbReference>
<dbReference type="RefSeq" id="WP_093452535.1">
    <property type="nucleotide sequence ID" value="NZ_BAABWI010000004.1"/>
</dbReference>
<sequence>MAHSPQHLDRLRLRHLRLLELIEDHRSLRAVAEQLGLTQPAVSQMVKDLEFAFGAMLVDRSVRGVELTGLGRLALQRSRSGLAAFHTLAAELDEGLPPVLHVGTNPAMMFNMIPAALRIAQSRAGQDAVPTRYALRTGLAMDMARALWDGEINCYVGRIDWEVVPGDMKQSLRHDHLYETDLVVVCSQAHPLAGRSDLVPEDFRDTIWALPPEDSKNRMGLSAAFRNNGLPEPSIAVEVAADPNGLMNIVREMPVLAVIPRLVLNTPAAGTQLVALDVDFLRLAPVEIGFMTLVEHEHLTGLQDFRAALMAAAQEMPF</sequence>
<dbReference type="GO" id="GO:0003677">
    <property type="term" value="F:DNA binding"/>
    <property type="evidence" value="ECO:0007669"/>
    <property type="project" value="UniProtKB-KW"/>
</dbReference>
<evidence type="ECO:0000256" key="2">
    <source>
        <dbReference type="ARBA" id="ARBA00023015"/>
    </source>
</evidence>
<reference evidence="6 7" key="1">
    <citation type="submission" date="2016-10" db="EMBL/GenBank/DDBJ databases">
        <authorList>
            <person name="de Groot N.N."/>
        </authorList>
    </citation>
    <scope>NUCLEOTIDE SEQUENCE [LARGE SCALE GENOMIC DNA]</scope>
    <source>
        <strain evidence="6 7">DSM 29619</strain>
    </source>
</reference>
<dbReference type="InterPro" id="IPR005119">
    <property type="entry name" value="LysR_subst-bd"/>
</dbReference>
<evidence type="ECO:0000313" key="6">
    <source>
        <dbReference type="EMBL" id="SFC54793.1"/>
    </source>
</evidence>
<dbReference type="InterPro" id="IPR036390">
    <property type="entry name" value="WH_DNA-bd_sf"/>
</dbReference>
<evidence type="ECO:0000256" key="4">
    <source>
        <dbReference type="ARBA" id="ARBA00023163"/>
    </source>
</evidence>
<dbReference type="GO" id="GO:0005829">
    <property type="term" value="C:cytosol"/>
    <property type="evidence" value="ECO:0007669"/>
    <property type="project" value="TreeGrafter"/>
</dbReference>
<dbReference type="Pfam" id="PF00126">
    <property type="entry name" value="HTH_1"/>
    <property type="match status" value="1"/>
</dbReference>
<dbReference type="Gene3D" id="3.40.190.10">
    <property type="entry name" value="Periplasmic binding protein-like II"/>
    <property type="match status" value="1"/>
</dbReference>
<dbReference type="SUPFAM" id="SSF53850">
    <property type="entry name" value="Periplasmic binding protein-like II"/>
    <property type="match status" value="1"/>
</dbReference>
<dbReference type="AlphaFoldDB" id="A0A1I1K9J3"/>
<proteinExistence type="inferred from homology"/>
<evidence type="ECO:0000256" key="3">
    <source>
        <dbReference type="ARBA" id="ARBA00023125"/>
    </source>
</evidence>
<dbReference type="Pfam" id="PF03466">
    <property type="entry name" value="LysR_substrate"/>
    <property type="match status" value="1"/>
</dbReference>
<gene>
    <name evidence="6" type="ORF">SAMN05421762_1300</name>
</gene>
<evidence type="ECO:0000256" key="1">
    <source>
        <dbReference type="ARBA" id="ARBA00009437"/>
    </source>
</evidence>
<name>A0A1I1K9J3_9RHOB</name>
<keyword evidence="2" id="KW-0805">Transcription regulation</keyword>
<protein>
    <submittedName>
        <fullName evidence="6">Transcriptional regulator, LysR family</fullName>
    </submittedName>
</protein>
<dbReference type="EMBL" id="FOLX01000001">
    <property type="protein sequence ID" value="SFC54793.1"/>
    <property type="molecule type" value="Genomic_DNA"/>
</dbReference>
<keyword evidence="4" id="KW-0804">Transcription</keyword>
<evidence type="ECO:0000313" key="7">
    <source>
        <dbReference type="Proteomes" id="UP000231644"/>
    </source>
</evidence>
<dbReference type="PRINTS" id="PR00039">
    <property type="entry name" value="HTHLYSR"/>
</dbReference>
<dbReference type="SUPFAM" id="SSF46785">
    <property type="entry name" value="Winged helix' DNA-binding domain"/>
    <property type="match status" value="1"/>
</dbReference>
<organism evidence="6 7">
    <name type="scientific">Pseudooceanicola nitratireducens</name>
    <dbReference type="NCBI Taxonomy" id="517719"/>
    <lineage>
        <taxon>Bacteria</taxon>
        <taxon>Pseudomonadati</taxon>
        <taxon>Pseudomonadota</taxon>
        <taxon>Alphaproteobacteria</taxon>
        <taxon>Rhodobacterales</taxon>
        <taxon>Paracoccaceae</taxon>
        <taxon>Pseudooceanicola</taxon>
    </lineage>
</organism>
<keyword evidence="7" id="KW-1185">Reference proteome</keyword>
<feature type="domain" description="HTH lysR-type" evidence="5">
    <location>
        <begin position="11"/>
        <end position="68"/>
    </location>
</feature>
<dbReference type="InterPro" id="IPR050950">
    <property type="entry name" value="HTH-type_LysR_regulators"/>
</dbReference>
<dbReference type="InterPro" id="IPR000847">
    <property type="entry name" value="LysR_HTH_N"/>
</dbReference>
<comment type="similarity">
    <text evidence="1">Belongs to the LysR transcriptional regulatory family.</text>
</comment>
<dbReference type="STRING" id="517719.SAMN05421762_1300"/>
<dbReference type="Gene3D" id="1.10.10.10">
    <property type="entry name" value="Winged helix-like DNA-binding domain superfamily/Winged helix DNA-binding domain"/>
    <property type="match status" value="1"/>
</dbReference>
<dbReference type="PANTHER" id="PTHR30419:SF7">
    <property type="entry name" value="HTH-TYPE TRANSCRIPTIONAL REGULATOR TDCA"/>
    <property type="match status" value="1"/>
</dbReference>
<evidence type="ECO:0000259" key="5">
    <source>
        <dbReference type="PROSITE" id="PS50931"/>
    </source>
</evidence>
<dbReference type="PANTHER" id="PTHR30419">
    <property type="entry name" value="HTH-TYPE TRANSCRIPTIONAL REGULATOR YBHD"/>
    <property type="match status" value="1"/>
</dbReference>
<dbReference type="PROSITE" id="PS50931">
    <property type="entry name" value="HTH_LYSR"/>
    <property type="match status" value="1"/>
</dbReference>